<dbReference type="PROSITE" id="PS50005">
    <property type="entry name" value="TPR"/>
    <property type="match status" value="1"/>
</dbReference>
<feature type="region of interest" description="Disordered" evidence="2">
    <location>
        <begin position="199"/>
        <end position="251"/>
    </location>
</feature>
<dbReference type="InterPro" id="IPR019734">
    <property type="entry name" value="TPR_rpt"/>
</dbReference>
<dbReference type="STRING" id="390235.PputW619_3365"/>
<dbReference type="Gene3D" id="1.25.40.10">
    <property type="entry name" value="Tetratricopeptide repeat domain"/>
    <property type="match status" value="1"/>
</dbReference>
<feature type="repeat" description="TPR" evidence="1">
    <location>
        <begin position="39"/>
        <end position="72"/>
    </location>
</feature>
<evidence type="ECO:0000313" key="3">
    <source>
        <dbReference type="EMBL" id="ACA73849.1"/>
    </source>
</evidence>
<reference evidence="3" key="1">
    <citation type="submission" date="2008-02" db="EMBL/GenBank/DDBJ databases">
        <title>Complete sequence of Psuedomonas putida W619.</title>
        <authorList>
            <consortium name="US DOE Joint Genome Institute"/>
            <person name="Copeland A."/>
            <person name="Lucas S."/>
            <person name="Lapidus A."/>
            <person name="Barry K."/>
            <person name="Detter J.C."/>
            <person name="Glavina del Rio T."/>
            <person name="Dalin E."/>
            <person name="Tice H."/>
            <person name="Pitluck S."/>
            <person name="Chain P."/>
            <person name="Malfatti S."/>
            <person name="Shin M."/>
            <person name="Vergez L."/>
            <person name="Schmutz J."/>
            <person name="Larimer F."/>
            <person name="Land M."/>
            <person name="Hauser L."/>
            <person name="Kyrpides N."/>
            <person name="Kim E."/>
            <person name="Taghavi S."/>
            <person name="Vangronsveld D."/>
            <person name="van der Lelie D."/>
            <person name="Richardson P."/>
        </authorList>
    </citation>
    <scope>NUCLEOTIDE SEQUENCE</scope>
    <source>
        <strain evidence="3">W619</strain>
    </source>
</reference>
<dbReference type="HOGENOM" id="CLU_1106408_0_0_6"/>
<organism evidence="3">
    <name type="scientific">Pseudomonas putida (strain W619)</name>
    <dbReference type="NCBI Taxonomy" id="390235"/>
    <lineage>
        <taxon>Bacteria</taxon>
        <taxon>Pseudomonadati</taxon>
        <taxon>Pseudomonadota</taxon>
        <taxon>Gammaproteobacteria</taxon>
        <taxon>Pseudomonadales</taxon>
        <taxon>Pseudomonadaceae</taxon>
        <taxon>Pseudomonas</taxon>
    </lineage>
</organism>
<name>B1JB76_PSEPW</name>
<dbReference type="SUPFAM" id="SSF48452">
    <property type="entry name" value="TPR-like"/>
    <property type="match status" value="1"/>
</dbReference>
<accession>B1JB76</accession>
<evidence type="ECO:0000256" key="2">
    <source>
        <dbReference type="SAM" id="MobiDB-lite"/>
    </source>
</evidence>
<dbReference type="InterPro" id="IPR011990">
    <property type="entry name" value="TPR-like_helical_dom_sf"/>
</dbReference>
<dbReference type="EMBL" id="CP000949">
    <property type="protein sequence ID" value="ACA73849.1"/>
    <property type="molecule type" value="Genomic_DNA"/>
</dbReference>
<evidence type="ECO:0000256" key="1">
    <source>
        <dbReference type="PROSITE-ProRule" id="PRU00339"/>
    </source>
</evidence>
<proteinExistence type="predicted"/>
<sequence length="251" mass="27795">MKLKSFTLAGESFLMAGYHFAVKSAFRRARELTVSEEAKKTLYTLGRIHQEQGSFAEAQKYYEVVFTLSPDYLDVDARLQHLRRQGAQPEGLRPSDDKDWYANLILELLDPAAQRGFTPSTVRATQLAGVAEQRGRLLSVIAEFAQDKAADAADAALDYDVAAYMRYDCSVPEDEAKKSLELVNMLDCLPRPAATRPCWPDKASRPFASTWNPGRSSMPGRRPAARSIRTSTKATPGRCRSKALSSTSLPA</sequence>
<dbReference type="KEGG" id="ppw:PputW619_3365"/>
<protein>
    <submittedName>
        <fullName evidence="3">Tetratricopeptide TPR_2 repeat protein</fullName>
    </submittedName>
</protein>
<gene>
    <name evidence="3" type="ordered locus">PputW619_3365</name>
</gene>
<dbReference type="AlphaFoldDB" id="B1JB76"/>
<keyword evidence="1" id="KW-0802">TPR repeat</keyword>